<organism evidence="3 4">
    <name type="scientific">Iphiclides podalirius</name>
    <name type="common">scarce swallowtail</name>
    <dbReference type="NCBI Taxonomy" id="110791"/>
    <lineage>
        <taxon>Eukaryota</taxon>
        <taxon>Metazoa</taxon>
        <taxon>Ecdysozoa</taxon>
        <taxon>Arthropoda</taxon>
        <taxon>Hexapoda</taxon>
        <taxon>Insecta</taxon>
        <taxon>Pterygota</taxon>
        <taxon>Neoptera</taxon>
        <taxon>Endopterygota</taxon>
        <taxon>Lepidoptera</taxon>
        <taxon>Glossata</taxon>
        <taxon>Ditrysia</taxon>
        <taxon>Papilionoidea</taxon>
        <taxon>Papilionidae</taxon>
        <taxon>Papilioninae</taxon>
        <taxon>Iphiclides</taxon>
    </lineage>
</organism>
<keyword evidence="2" id="KW-0812">Transmembrane</keyword>
<keyword evidence="2" id="KW-0472">Membrane</keyword>
<feature type="region of interest" description="Disordered" evidence="1">
    <location>
        <begin position="67"/>
        <end position="88"/>
    </location>
</feature>
<gene>
    <name evidence="3" type="ORF">IPOD504_LOCUS11828</name>
</gene>
<proteinExistence type="predicted"/>
<evidence type="ECO:0000256" key="2">
    <source>
        <dbReference type="SAM" id="Phobius"/>
    </source>
</evidence>
<accession>A0ABN8IN64</accession>
<feature type="transmembrane region" description="Helical" evidence="2">
    <location>
        <begin position="35"/>
        <end position="57"/>
    </location>
</feature>
<evidence type="ECO:0000313" key="4">
    <source>
        <dbReference type="Proteomes" id="UP000837857"/>
    </source>
</evidence>
<keyword evidence="4" id="KW-1185">Reference proteome</keyword>
<evidence type="ECO:0000313" key="3">
    <source>
        <dbReference type="EMBL" id="CAH2062267.1"/>
    </source>
</evidence>
<name>A0ABN8IN64_9NEOP</name>
<sequence length="88" mass="9869">MSSIEMNKTIIILDEQIQNIKANMKTEDSFSSHDIHHFSISYGLVAVVGLAAVVWVGRRYKQIRQQRANAMAKQECPPRGSPDSARVV</sequence>
<evidence type="ECO:0000256" key="1">
    <source>
        <dbReference type="SAM" id="MobiDB-lite"/>
    </source>
</evidence>
<feature type="non-terminal residue" evidence="3">
    <location>
        <position position="88"/>
    </location>
</feature>
<protein>
    <submittedName>
        <fullName evidence="3">Uncharacterized protein</fullName>
    </submittedName>
</protein>
<keyword evidence="2" id="KW-1133">Transmembrane helix</keyword>
<reference evidence="3" key="1">
    <citation type="submission" date="2022-03" db="EMBL/GenBank/DDBJ databases">
        <authorList>
            <person name="Martin H S."/>
        </authorList>
    </citation>
    <scope>NUCLEOTIDE SEQUENCE</scope>
</reference>
<dbReference type="Proteomes" id="UP000837857">
    <property type="component" value="Chromosome 29"/>
</dbReference>
<dbReference type="EMBL" id="OW152841">
    <property type="protein sequence ID" value="CAH2062267.1"/>
    <property type="molecule type" value="Genomic_DNA"/>
</dbReference>